<feature type="domain" description="TonB-dependent receptor-like beta-barrel" evidence="11">
    <location>
        <begin position="424"/>
        <end position="884"/>
    </location>
</feature>
<dbReference type="InterPro" id="IPR023996">
    <property type="entry name" value="TonB-dep_OMP_SusC/RagA"/>
</dbReference>
<keyword evidence="5 9" id="KW-0798">TonB box</keyword>
<evidence type="ECO:0000313" key="13">
    <source>
        <dbReference type="EMBL" id="NGP88364.1"/>
    </source>
</evidence>
<evidence type="ECO:0000256" key="4">
    <source>
        <dbReference type="ARBA" id="ARBA00022692"/>
    </source>
</evidence>
<accession>A0A6M1TBQ7</accession>
<keyword evidence="7 8" id="KW-0998">Cell outer membrane</keyword>
<dbReference type="Proteomes" id="UP000479132">
    <property type="component" value="Unassembled WGS sequence"/>
</dbReference>
<comment type="similarity">
    <text evidence="8 9">Belongs to the TonB-dependent receptor family.</text>
</comment>
<evidence type="ECO:0000256" key="6">
    <source>
        <dbReference type="ARBA" id="ARBA00023136"/>
    </source>
</evidence>
<evidence type="ECO:0000256" key="8">
    <source>
        <dbReference type="PROSITE-ProRule" id="PRU01360"/>
    </source>
</evidence>
<dbReference type="Gene3D" id="2.60.40.1120">
    <property type="entry name" value="Carboxypeptidase-like, regulatory domain"/>
    <property type="match status" value="1"/>
</dbReference>
<dbReference type="NCBIfam" id="TIGR04056">
    <property type="entry name" value="OMP_RagA_SusC"/>
    <property type="match status" value="1"/>
</dbReference>
<dbReference type="NCBIfam" id="TIGR04057">
    <property type="entry name" value="SusC_RagA_signa"/>
    <property type="match status" value="1"/>
</dbReference>
<reference evidence="13 14" key="1">
    <citation type="submission" date="2020-02" db="EMBL/GenBank/DDBJ databases">
        <title>Aliifodinibius halophilus 2W32, complete genome.</title>
        <authorList>
            <person name="Li Y."/>
            <person name="Wu S."/>
        </authorList>
    </citation>
    <scope>NUCLEOTIDE SEQUENCE [LARGE SCALE GENOMIC DNA]</scope>
    <source>
        <strain evidence="13 14">2W32</strain>
    </source>
</reference>
<dbReference type="Gene3D" id="2.40.170.20">
    <property type="entry name" value="TonB-dependent receptor, beta-barrel domain"/>
    <property type="match status" value="1"/>
</dbReference>
<evidence type="ECO:0000256" key="10">
    <source>
        <dbReference type="SAM" id="SignalP"/>
    </source>
</evidence>
<evidence type="ECO:0000256" key="1">
    <source>
        <dbReference type="ARBA" id="ARBA00004571"/>
    </source>
</evidence>
<evidence type="ECO:0000259" key="12">
    <source>
        <dbReference type="Pfam" id="PF07715"/>
    </source>
</evidence>
<comment type="caution">
    <text evidence="13">The sequence shown here is derived from an EMBL/GenBank/DDBJ whole genome shotgun (WGS) entry which is preliminary data.</text>
</comment>
<feature type="signal peptide" evidence="10">
    <location>
        <begin position="1"/>
        <end position="19"/>
    </location>
</feature>
<dbReference type="EMBL" id="JAALLS010000009">
    <property type="protein sequence ID" value="NGP88364.1"/>
    <property type="molecule type" value="Genomic_DNA"/>
</dbReference>
<keyword evidence="14" id="KW-1185">Reference proteome</keyword>
<dbReference type="SUPFAM" id="SSF49464">
    <property type="entry name" value="Carboxypeptidase regulatory domain-like"/>
    <property type="match status" value="1"/>
</dbReference>
<feature type="domain" description="TonB-dependent receptor plug" evidence="12">
    <location>
        <begin position="117"/>
        <end position="238"/>
    </location>
</feature>
<dbReference type="Pfam" id="PF13715">
    <property type="entry name" value="CarbopepD_reg_2"/>
    <property type="match status" value="1"/>
</dbReference>
<gene>
    <name evidence="13" type="ORF">G3569_08345</name>
</gene>
<evidence type="ECO:0000256" key="7">
    <source>
        <dbReference type="ARBA" id="ARBA00023237"/>
    </source>
</evidence>
<dbReference type="Pfam" id="PF07715">
    <property type="entry name" value="Plug"/>
    <property type="match status" value="1"/>
</dbReference>
<evidence type="ECO:0000256" key="2">
    <source>
        <dbReference type="ARBA" id="ARBA00022448"/>
    </source>
</evidence>
<keyword evidence="10" id="KW-0732">Signal</keyword>
<keyword evidence="3 8" id="KW-1134">Transmembrane beta strand</keyword>
<evidence type="ECO:0000259" key="11">
    <source>
        <dbReference type="Pfam" id="PF00593"/>
    </source>
</evidence>
<protein>
    <submittedName>
        <fullName evidence="13">SusC/RagA family TonB-linked outer membrane protein</fullName>
    </submittedName>
</protein>
<dbReference type="InterPro" id="IPR037066">
    <property type="entry name" value="Plug_dom_sf"/>
</dbReference>
<keyword evidence="4 8" id="KW-0812">Transmembrane</keyword>
<evidence type="ECO:0000313" key="14">
    <source>
        <dbReference type="Proteomes" id="UP000479132"/>
    </source>
</evidence>
<evidence type="ECO:0000256" key="5">
    <source>
        <dbReference type="ARBA" id="ARBA00023077"/>
    </source>
</evidence>
<dbReference type="Gene3D" id="2.170.130.10">
    <property type="entry name" value="TonB-dependent receptor, plug domain"/>
    <property type="match status" value="1"/>
</dbReference>
<comment type="subcellular location">
    <subcellularLocation>
        <location evidence="1 8">Cell outer membrane</location>
        <topology evidence="1 8">Multi-pass membrane protein</topology>
    </subcellularLocation>
</comment>
<sequence>MAAICFMFVLLVGAVPAIAQSSTVSGTVLSADDESPLPGVNIVEVGTQRGTTSDTQGEFSLEVSSADASLRLTFVGFASKTIDLNGRSEVTVTLEPKTEALDDVVVTALGLERQSKSLGYSVSEVSSDELVTGTETNTANLLQGTVAGVNVSPTSGGPGSSSRITIRGASSLDGNNQPLYVVDGIPIDNSNFGSAGKWGGFDGGDGISSINSEDIENISVLKGASAAALYGARARDGVIVITTKSGNGIDRGPVLNVSSTFTWNDALVGFADYQDKYGQGSQGQKPQNQTEALATGLSSWGAPLDGSSVVQFDGQKRAYKNHGDQLENFYRAGVSSKNSLSLSGGDQNSTYYFSTTYFNSESIVPNSGLERLSLTLRGSQKIGKFKADVKANYVDESTNNRPWLSDSPGNANFAVGILPPNVSLDALQNNYMDEDGMEQTPSNSPWINNPYWVVNQYDTDDNKGRIIGHVDLSYEIADWLSLNGRTGLDRYTLRRSSFTPWGTTYRPGGDMTEEEFRVLESTTDLILKLDRQLTSAISLNATVGGAVSYRKNETVGSSGSDFKVPNLKTISNMSNVSPIYAFSEKQVNSVYGSLSTSYNDYLFLTVTGRNDWYSTLPANDNALLYPSISTSFVFTEAFSGVMPDWMSFGKLRASWAEVGSDTDPYSLFLNYKLLNLTHQGQSAASVGNISVPLSTLKPTSTKELEFGVDLRFFDDRLGIDATWYDRQTTDQILSTTVSKTTGYDERFINAGQLDNSGFELLLTVVPVNTDNLLWETKLNYAQNNSEVVALAGEQESLKLAESRTTTATIQATIGEEYGTIRGFKYKRDEDGNIIHKDGLPVPSDEQTVLGKGTPDWTLGWSNSVSYKSWSLNALVGVHWGGELFSGTNSYAYGAGLHKNTLEGRAECDADGVPYSDCFVAEGVTANGSKNQTAVEPGVYYSHIEDEIAEEFVYDANFVKLRQLQLSYQLPQSLIAKIPVRSATVSLTGRNLLYFYNSVPNVDPEAAINRGNAQGLELAGVPSARSFGLNIDIGF</sequence>
<dbReference type="InterPro" id="IPR008969">
    <property type="entry name" value="CarboxyPept-like_regulatory"/>
</dbReference>
<dbReference type="InterPro" id="IPR036942">
    <property type="entry name" value="Beta-barrel_TonB_sf"/>
</dbReference>
<dbReference type="InterPro" id="IPR000531">
    <property type="entry name" value="Beta-barrel_TonB"/>
</dbReference>
<dbReference type="GO" id="GO:0009279">
    <property type="term" value="C:cell outer membrane"/>
    <property type="evidence" value="ECO:0007669"/>
    <property type="project" value="UniProtKB-SubCell"/>
</dbReference>
<keyword evidence="6 8" id="KW-0472">Membrane</keyword>
<feature type="chain" id="PRO_5026883299" evidence="10">
    <location>
        <begin position="20"/>
        <end position="1034"/>
    </location>
</feature>
<dbReference type="InterPro" id="IPR012910">
    <property type="entry name" value="Plug_dom"/>
</dbReference>
<evidence type="ECO:0000256" key="3">
    <source>
        <dbReference type="ARBA" id="ARBA00022452"/>
    </source>
</evidence>
<evidence type="ECO:0000256" key="9">
    <source>
        <dbReference type="RuleBase" id="RU003357"/>
    </source>
</evidence>
<dbReference type="InterPro" id="IPR023997">
    <property type="entry name" value="TonB-dep_OMP_SusC/RagA_CS"/>
</dbReference>
<proteinExistence type="inferred from homology"/>
<organism evidence="13 14">
    <name type="scientific">Fodinibius halophilus</name>
    <dbReference type="NCBI Taxonomy" id="1736908"/>
    <lineage>
        <taxon>Bacteria</taxon>
        <taxon>Pseudomonadati</taxon>
        <taxon>Balneolota</taxon>
        <taxon>Balneolia</taxon>
        <taxon>Balneolales</taxon>
        <taxon>Balneolaceae</taxon>
        <taxon>Fodinibius</taxon>
    </lineage>
</organism>
<dbReference type="AlphaFoldDB" id="A0A6M1TBQ7"/>
<dbReference type="InterPro" id="IPR039426">
    <property type="entry name" value="TonB-dep_rcpt-like"/>
</dbReference>
<dbReference type="Pfam" id="PF00593">
    <property type="entry name" value="TonB_dep_Rec_b-barrel"/>
    <property type="match status" value="1"/>
</dbReference>
<dbReference type="PROSITE" id="PS52016">
    <property type="entry name" value="TONB_DEPENDENT_REC_3"/>
    <property type="match status" value="1"/>
</dbReference>
<keyword evidence="2 8" id="KW-0813">Transport</keyword>
<name>A0A6M1TBQ7_9BACT</name>
<dbReference type="SUPFAM" id="SSF56935">
    <property type="entry name" value="Porins"/>
    <property type="match status" value="1"/>
</dbReference>